<proteinExistence type="predicted"/>
<evidence type="ECO:0000313" key="1">
    <source>
        <dbReference type="EMBL" id="SHG77353.1"/>
    </source>
</evidence>
<dbReference type="OrthoDB" id="1275311at2"/>
<dbReference type="EMBL" id="FQVT01000032">
    <property type="protein sequence ID" value="SHG77353.1"/>
    <property type="molecule type" value="Genomic_DNA"/>
</dbReference>
<dbReference type="STRING" id="1073325.SAMN05444483_1323"/>
<accession>A0A1M5MKQ6</accession>
<dbReference type="Proteomes" id="UP000183945">
    <property type="component" value="Unassembled WGS sequence"/>
</dbReference>
<dbReference type="RefSeq" id="WP_072882039.1">
    <property type="nucleotide sequence ID" value="NZ_FQVT01000032.1"/>
</dbReference>
<sequence>MNGYELSRAWFDFSFNNTAKVKPVHSAIFFFAIERCNRLGWKKEFGFPTDLAMEALGIKNYKTFNRGLQDLVAWGFIQWVQKSKNQYTANIIALVKITKAPPQALYKALSGHCTKHSPRQVQSTYQGIASIDKQVNLKPINLEHINQKALFEVEKSEIKKEQEVYFEWALKFQKLFLKNLKRKNAPSKKAKEARFGDCVKPIRKMLEIDGVNEMQLQLAYDILDGEDEFWKGIILSTEKLRQKIIQLIAQGKKIKEPKKLMDLRVLDKVKNYD</sequence>
<keyword evidence="2" id="KW-1185">Reference proteome</keyword>
<organism evidence="1 2">
    <name type="scientific">Salegentibacter echinorum</name>
    <dbReference type="NCBI Taxonomy" id="1073325"/>
    <lineage>
        <taxon>Bacteria</taxon>
        <taxon>Pseudomonadati</taxon>
        <taxon>Bacteroidota</taxon>
        <taxon>Flavobacteriia</taxon>
        <taxon>Flavobacteriales</taxon>
        <taxon>Flavobacteriaceae</taxon>
        <taxon>Salegentibacter</taxon>
    </lineage>
</organism>
<name>A0A1M5MKQ6_SALEC</name>
<dbReference type="AlphaFoldDB" id="A0A1M5MKQ6"/>
<gene>
    <name evidence="1" type="ORF">SAMN05444483_1323</name>
</gene>
<evidence type="ECO:0000313" key="2">
    <source>
        <dbReference type="Proteomes" id="UP000183945"/>
    </source>
</evidence>
<protein>
    <submittedName>
        <fullName evidence="1">Uncharacterized protein</fullName>
    </submittedName>
</protein>
<reference evidence="2" key="1">
    <citation type="submission" date="2016-11" db="EMBL/GenBank/DDBJ databases">
        <authorList>
            <person name="Varghese N."/>
            <person name="Submissions S."/>
        </authorList>
    </citation>
    <scope>NUCLEOTIDE SEQUENCE [LARGE SCALE GENOMIC DNA]</scope>
    <source>
        <strain evidence="2">DSM 24579</strain>
    </source>
</reference>